<proteinExistence type="predicted"/>
<dbReference type="Proteomes" id="UP000620124">
    <property type="component" value="Unassembled WGS sequence"/>
</dbReference>
<organism evidence="1 2">
    <name type="scientific">Mycena venus</name>
    <dbReference type="NCBI Taxonomy" id="2733690"/>
    <lineage>
        <taxon>Eukaryota</taxon>
        <taxon>Fungi</taxon>
        <taxon>Dikarya</taxon>
        <taxon>Basidiomycota</taxon>
        <taxon>Agaricomycotina</taxon>
        <taxon>Agaricomycetes</taxon>
        <taxon>Agaricomycetidae</taxon>
        <taxon>Agaricales</taxon>
        <taxon>Marasmiineae</taxon>
        <taxon>Mycenaceae</taxon>
        <taxon>Mycena</taxon>
    </lineage>
</organism>
<accession>A0A8H6Z6P6</accession>
<evidence type="ECO:0000313" key="1">
    <source>
        <dbReference type="EMBL" id="KAF7371867.1"/>
    </source>
</evidence>
<name>A0A8H6Z6P6_9AGAR</name>
<dbReference type="EMBL" id="JACAZI010000001">
    <property type="protein sequence ID" value="KAF7371867.1"/>
    <property type="molecule type" value="Genomic_DNA"/>
</dbReference>
<sequence length="163" mass="18800">MLYLKFMEECNIQGINSLEAVVVWLNPPQEATSESGTILTRPVLEDHGVSVQWQAEMPQLRTLTAYVCFGPRVEDNAFLGLPVHKDNPLSLIWKQAETRNMGPFCVYKMSAAEKISATVIFQRSRKSPEHLVNMRQDHRKWAIELLRHLPRCHGREEDSEKEQ</sequence>
<protein>
    <submittedName>
        <fullName evidence="1">Uncharacterized protein</fullName>
    </submittedName>
</protein>
<dbReference type="AlphaFoldDB" id="A0A8H6Z6P6"/>
<evidence type="ECO:0000313" key="2">
    <source>
        <dbReference type="Proteomes" id="UP000620124"/>
    </source>
</evidence>
<dbReference type="OrthoDB" id="10540658at2759"/>
<comment type="caution">
    <text evidence="1">The sequence shown here is derived from an EMBL/GenBank/DDBJ whole genome shotgun (WGS) entry which is preliminary data.</text>
</comment>
<reference evidence="1" key="1">
    <citation type="submission" date="2020-05" db="EMBL/GenBank/DDBJ databases">
        <title>Mycena genomes resolve the evolution of fungal bioluminescence.</title>
        <authorList>
            <person name="Tsai I.J."/>
        </authorList>
    </citation>
    <scope>NUCLEOTIDE SEQUENCE</scope>
    <source>
        <strain evidence="1">CCC161011</strain>
    </source>
</reference>
<keyword evidence="2" id="KW-1185">Reference proteome</keyword>
<gene>
    <name evidence="1" type="ORF">MVEN_00043800</name>
</gene>